<keyword evidence="12 19" id="KW-0675">Receptor</keyword>
<keyword evidence="8" id="KW-0408">Iron</keyword>
<feature type="domain" description="TonB-dependent receptor-like beta-barrel" evidence="17">
    <location>
        <begin position="272"/>
        <end position="705"/>
    </location>
</feature>
<name>A0ABQ0H3D4_9HYPH</name>
<dbReference type="InterPro" id="IPR010105">
    <property type="entry name" value="TonB_sidphr_rcpt"/>
</dbReference>
<keyword evidence="4 14" id="KW-1134">Transmembrane beta strand</keyword>
<protein>
    <submittedName>
        <fullName evidence="19">TonB-dependent siderophore receptor</fullName>
    </submittedName>
</protein>
<evidence type="ECO:0000256" key="11">
    <source>
        <dbReference type="ARBA" id="ARBA00023136"/>
    </source>
</evidence>
<reference evidence="19 20" key="1">
    <citation type="submission" date="2024-10" db="EMBL/GenBank/DDBJ databases">
        <title>Isolation, draft genome sequencing and identification of Phyllobacterium sp. NSA23, isolated from leaf soil.</title>
        <authorList>
            <person name="Akita H."/>
        </authorList>
    </citation>
    <scope>NUCLEOTIDE SEQUENCE [LARGE SCALE GENOMIC DNA]</scope>
    <source>
        <strain evidence="19 20">NSA23</strain>
    </source>
</reference>
<evidence type="ECO:0000256" key="8">
    <source>
        <dbReference type="ARBA" id="ARBA00023004"/>
    </source>
</evidence>
<keyword evidence="9" id="KW-0406">Ion transport</keyword>
<evidence type="ECO:0000259" key="18">
    <source>
        <dbReference type="Pfam" id="PF07715"/>
    </source>
</evidence>
<keyword evidence="13 14" id="KW-0998">Cell outer membrane</keyword>
<keyword evidence="5" id="KW-0410">Iron transport</keyword>
<evidence type="ECO:0000313" key="20">
    <source>
        <dbReference type="Proteomes" id="UP001628091"/>
    </source>
</evidence>
<dbReference type="Pfam" id="PF00593">
    <property type="entry name" value="TonB_dep_Rec_b-barrel"/>
    <property type="match status" value="1"/>
</dbReference>
<keyword evidence="10 15" id="KW-0798">TonB box</keyword>
<feature type="domain" description="TonB-dependent receptor plug" evidence="18">
    <location>
        <begin position="100"/>
        <end position="198"/>
    </location>
</feature>
<evidence type="ECO:0000256" key="7">
    <source>
        <dbReference type="ARBA" id="ARBA00022729"/>
    </source>
</evidence>
<dbReference type="InterPro" id="IPR036942">
    <property type="entry name" value="Beta-barrel_TonB_sf"/>
</dbReference>
<comment type="caution">
    <text evidence="19">The sequence shown here is derived from an EMBL/GenBank/DDBJ whole genome shotgun (WGS) entry which is preliminary data.</text>
</comment>
<dbReference type="Proteomes" id="UP001628091">
    <property type="component" value="Unassembled WGS sequence"/>
</dbReference>
<dbReference type="SUPFAM" id="SSF56935">
    <property type="entry name" value="Porins"/>
    <property type="match status" value="1"/>
</dbReference>
<dbReference type="Gene3D" id="2.170.130.10">
    <property type="entry name" value="TonB-dependent receptor, plug domain"/>
    <property type="match status" value="1"/>
</dbReference>
<comment type="similarity">
    <text evidence="2 14 15">Belongs to the TonB-dependent receptor family.</text>
</comment>
<evidence type="ECO:0000256" key="2">
    <source>
        <dbReference type="ARBA" id="ARBA00009810"/>
    </source>
</evidence>
<evidence type="ECO:0000256" key="9">
    <source>
        <dbReference type="ARBA" id="ARBA00023065"/>
    </source>
</evidence>
<sequence length="735" mass="81387">MLACAGSGQRDIESGDINMKIERTGGHARRAGVRYRNALLLGCTALVALAPAFAYAQEKDDPGAIVLETITVDGAAGRDDDAKSIVATRTTAVGKMPADILETPATVSVITSKEIQERGAESIEQVVQYTAGVVTDFYGSDDRFDYFKIRGFTPFTYRDGLVVGRTWSGIREEPYAFERVEVLKGANSTGFGVSDPGGSVNYVTKTPRAERFGEIYGTGGSFKHKETGFDFGDNITEDDTLSYRLTGKFQRSDAEYDYSRDDENFIMGGLTWRPTDATSLTFVFDHLDKDGTPSSGGHPRYTDFDRDRFFGEPGYNYDTTNRNTYSVMFNHDFGNGLTFNSKARYSKSDTGFGYAYVYDALGARDPSDTTVDRIFFGGDGSNRQFVIDAHFLYEANFDQVESRTLVGVDHNRIKSENNNYALYPPIWGGTAPGIDWENPVYSGVPGTIPVTTARTNDQTTKALYFQQDTTFFDKLTVSVGLRNDWLDLEEKNRLTGTNATGDYSELSKRFGVSYKLTEEVAVYTSYAESVAPPSTGNEPTSGKQYEVGVKYSPDAFPALFTASVYDLTMENITTFEAPTYLPATVEKVRHRGIDLEAKAEITHNINLIAAYSYIDSRIVENGGGEYDGNRFAQVPEHLASVWGTYTLEGNGQRGDMTFGLGARYTGSYYFDNANTRKSKDAVVFDAAFTYKIQENTTLQINASNLFDEKHIANDDGGAYYYNPGRAIYATLRQTW</sequence>
<evidence type="ECO:0000256" key="1">
    <source>
        <dbReference type="ARBA" id="ARBA00004571"/>
    </source>
</evidence>
<evidence type="ECO:0000256" key="14">
    <source>
        <dbReference type="PROSITE-ProRule" id="PRU01360"/>
    </source>
</evidence>
<dbReference type="PANTHER" id="PTHR32552:SF68">
    <property type="entry name" value="FERRICHROME OUTER MEMBRANE TRANSPORTER_PHAGE RECEPTOR"/>
    <property type="match status" value="1"/>
</dbReference>
<evidence type="ECO:0000256" key="10">
    <source>
        <dbReference type="ARBA" id="ARBA00023077"/>
    </source>
</evidence>
<evidence type="ECO:0000256" key="16">
    <source>
        <dbReference type="SAM" id="Phobius"/>
    </source>
</evidence>
<dbReference type="InterPro" id="IPR037066">
    <property type="entry name" value="Plug_dom_sf"/>
</dbReference>
<dbReference type="Pfam" id="PF07715">
    <property type="entry name" value="Plug"/>
    <property type="match status" value="1"/>
</dbReference>
<evidence type="ECO:0000256" key="4">
    <source>
        <dbReference type="ARBA" id="ARBA00022452"/>
    </source>
</evidence>
<proteinExistence type="inferred from homology"/>
<evidence type="ECO:0000256" key="15">
    <source>
        <dbReference type="RuleBase" id="RU003357"/>
    </source>
</evidence>
<evidence type="ECO:0000256" key="13">
    <source>
        <dbReference type="ARBA" id="ARBA00023237"/>
    </source>
</evidence>
<keyword evidence="7" id="KW-0732">Signal</keyword>
<dbReference type="Gene3D" id="2.40.170.20">
    <property type="entry name" value="TonB-dependent receptor, beta-barrel domain"/>
    <property type="match status" value="1"/>
</dbReference>
<keyword evidence="20" id="KW-1185">Reference proteome</keyword>
<dbReference type="InterPro" id="IPR039426">
    <property type="entry name" value="TonB-dep_rcpt-like"/>
</dbReference>
<dbReference type="PROSITE" id="PS52016">
    <property type="entry name" value="TONB_DEPENDENT_REC_3"/>
    <property type="match status" value="1"/>
</dbReference>
<comment type="subcellular location">
    <subcellularLocation>
        <location evidence="1 14">Cell outer membrane</location>
        <topology evidence="1 14">Multi-pass membrane protein</topology>
    </subcellularLocation>
</comment>
<evidence type="ECO:0000256" key="12">
    <source>
        <dbReference type="ARBA" id="ARBA00023170"/>
    </source>
</evidence>
<dbReference type="InterPro" id="IPR000531">
    <property type="entry name" value="Beta-barrel_TonB"/>
</dbReference>
<dbReference type="EMBL" id="BAAFZP010000001">
    <property type="protein sequence ID" value="GAB1583433.1"/>
    <property type="molecule type" value="Genomic_DNA"/>
</dbReference>
<evidence type="ECO:0000256" key="6">
    <source>
        <dbReference type="ARBA" id="ARBA00022692"/>
    </source>
</evidence>
<dbReference type="PANTHER" id="PTHR32552">
    <property type="entry name" value="FERRICHROME IRON RECEPTOR-RELATED"/>
    <property type="match status" value="1"/>
</dbReference>
<keyword evidence="11 14" id="KW-0472">Membrane</keyword>
<keyword evidence="6 14" id="KW-0812">Transmembrane</keyword>
<evidence type="ECO:0000256" key="5">
    <source>
        <dbReference type="ARBA" id="ARBA00022496"/>
    </source>
</evidence>
<dbReference type="NCBIfam" id="TIGR01783">
    <property type="entry name" value="TonB-siderophor"/>
    <property type="match status" value="1"/>
</dbReference>
<keyword evidence="3 14" id="KW-0813">Transport</keyword>
<evidence type="ECO:0000313" key="19">
    <source>
        <dbReference type="EMBL" id="GAB1583433.1"/>
    </source>
</evidence>
<keyword evidence="16" id="KW-1133">Transmembrane helix</keyword>
<evidence type="ECO:0000259" key="17">
    <source>
        <dbReference type="Pfam" id="PF00593"/>
    </source>
</evidence>
<feature type="transmembrane region" description="Helical" evidence="16">
    <location>
        <begin position="38"/>
        <end position="56"/>
    </location>
</feature>
<dbReference type="CDD" id="cd01347">
    <property type="entry name" value="ligand_gated_channel"/>
    <property type="match status" value="1"/>
</dbReference>
<evidence type="ECO:0000256" key="3">
    <source>
        <dbReference type="ARBA" id="ARBA00022448"/>
    </source>
</evidence>
<dbReference type="InterPro" id="IPR012910">
    <property type="entry name" value="Plug_dom"/>
</dbReference>
<accession>A0ABQ0H3D4</accession>
<organism evidence="19 20">
    <name type="scientific">Phyllobacterium phragmitis</name>
    <dbReference type="NCBI Taxonomy" id="2670329"/>
    <lineage>
        <taxon>Bacteria</taxon>
        <taxon>Pseudomonadati</taxon>
        <taxon>Pseudomonadota</taxon>
        <taxon>Alphaproteobacteria</taxon>
        <taxon>Hyphomicrobiales</taxon>
        <taxon>Phyllobacteriaceae</taxon>
        <taxon>Phyllobacterium</taxon>
    </lineage>
</organism>
<gene>
    <name evidence="19" type="ORF">PPNSA23_33760</name>
</gene>